<feature type="transmembrane region" description="Helical" evidence="8">
    <location>
        <begin position="242"/>
        <end position="266"/>
    </location>
</feature>
<evidence type="ECO:0000256" key="2">
    <source>
        <dbReference type="ARBA" id="ARBA00007783"/>
    </source>
</evidence>
<evidence type="ECO:0000256" key="8">
    <source>
        <dbReference type="SAM" id="Phobius"/>
    </source>
</evidence>
<feature type="transmembrane region" description="Helical" evidence="8">
    <location>
        <begin position="20"/>
        <end position="40"/>
    </location>
</feature>
<dbReference type="GO" id="GO:0005886">
    <property type="term" value="C:plasma membrane"/>
    <property type="evidence" value="ECO:0007669"/>
    <property type="project" value="UniProtKB-SubCell"/>
</dbReference>
<comment type="caution">
    <text evidence="10">The sequence shown here is derived from an EMBL/GenBank/DDBJ whole genome shotgun (WGS) entry which is preliminary data.</text>
</comment>
<dbReference type="Proteomes" id="UP000319771">
    <property type="component" value="Unassembled WGS sequence"/>
</dbReference>
<evidence type="ECO:0000256" key="1">
    <source>
        <dbReference type="ARBA" id="ARBA00004651"/>
    </source>
</evidence>
<feature type="transmembrane region" description="Helical" evidence="8">
    <location>
        <begin position="352"/>
        <end position="372"/>
    </location>
</feature>
<feature type="transmembrane region" description="Helical" evidence="8">
    <location>
        <begin position="414"/>
        <end position="432"/>
    </location>
</feature>
<evidence type="ECO:0000313" key="10">
    <source>
        <dbReference type="EMBL" id="TMQ70410.1"/>
    </source>
</evidence>
<keyword evidence="5 8" id="KW-0812">Transmembrane</keyword>
<reference evidence="10 11" key="1">
    <citation type="journal article" date="2019" name="Nat. Microbiol.">
        <title>Mediterranean grassland soil C-N compound turnover is dependent on rainfall and depth, and is mediated by genomically divergent microorganisms.</title>
        <authorList>
            <person name="Diamond S."/>
            <person name="Andeer P.F."/>
            <person name="Li Z."/>
            <person name="Crits-Christoph A."/>
            <person name="Burstein D."/>
            <person name="Anantharaman K."/>
            <person name="Lane K.R."/>
            <person name="Thomas B.C."/>
            <person name="Pan C."/>
            <person name="Northen T.R."/>
            <person name="Banfield J.F."/>
        </authorList>
    </citation>
    <scope>NUCLEOTIDE SEQUENCE [LARGE SCALE GENOMIC DNA]</scope>
    <source>
        <strain evidence="10">WS_11</strain>
    </source>
</reference>
<organism evidence="10 11">
    <name type="scientific">Eiseniibacteriota bacterium</name>
    <dbReference type="NCBI Taxonomy" id="2212470"/>
    <lineage>
        <taxon>Bacteria</taxon>
        <taxon>Candidatus Eiseniibacteriota</taxon>
    </lineage>
</organism>
<sequence>MIPTLLRIALTNLRRDRVVQAMAFLMPVIFFSIFAGVFGSQGRDRTARVRVAVVDEDGSAASARLVTALKEENGLSTRTVAPPVGAAPKAAAVTLDRARALALVRAGDVPVAIVIPKGFGASFGSFDSSGRTVELLSDTSDPVAPQVVSGLLQKVAMTAAPDLLAKQGIGMFEKYAGGLTPEQKRVTESWFGMLDGKAPSDSAKTGTGPSAGGPAAGGAKMGGLINARIVDVLGEKKTNPIIAFYAAGIAVMFLLFSASGAGGALLDEVESGTLERLLTSSASMSTILAGKWVYVTLLGIFQITVMFVWGMVAFRLDLLHHLPGFSVMTLFTAMAAAGFGLVLATLCKSRQQLAGLSTILILTQSALGGSMFPRFLMSESMQKMGLFTFNAWALDGYIKVFWRDAPLTALWPQLAVLTALTAVFLIVARLLARRWETM</sequence>
<dbReference type="Pfam" id="PF12698">
    <property type="entry name" value="ABC2_membrane_3"/>
    <property type="match status" value="1"/>
</dbReference>
<proteinExistence type="inferred from homology"/>
<dbReference type="AlphaFoldDB" id="A0A538U3E6"/>
<name>A0A538U3E6_UNCEI</name>
<keyword evidence="6 8" id="KW-1133">Transmembrane helix</keyword>
<dbReference type="InterPro" id="IPR013525">
    <property type="entry name" value="ABC2_TM"/>
</dbReference>
<keyword evidence="7 8" id="KW-0472">Membrane</keyword>
<feature type="transmembrane region" description="Helical" evidence="8">
    <location>
        <begin position="292"/>
        <end position="313"/>
    </location>
</feature>
<evidence type="ECO:0000313" key="11">
    <source>
        <dbReference type="Proteomes" id="UP000319771"/>
    </source>
</evidence>
<comment type="subcellular location">
    <subcellularLocation>
        <location evidence="1">Cell membrane</location>
        <topology evidence="1">Multi-pass membrane protein</topology>
    </subcellularLocation>
</comment>
<protein>
    <submittedName>
        <fullName evidence="10">ABC transporter permease</fullName>
    </submittedName>
</protein>
<keyword evidence="3" id="KW-0813">Transport</keyword>
<dbReference type="InterPro" id="IPR051449">
    <property type="entry name" value="ABC-2_transporter_component"/>
</dbReference>
<dbReference type="Gene3D" id="3.40.1710.10">
    <property type="entry name" value="abc type-2 transporter like domain"/>
    <property type="match status" value="1"/>
</dbReference>
<accession>A0A538U3E6</accession>
<keyword evidence="4" id="KW-1003">Cell membrane</keyword>
<dbReference type="GO" id="GO:0140359">
    <property type="term" value="F:ABC-type transporter activity"/>
    <property type="evidence" value="ECO:0007669"/>
    <property type="project" value="InterPro"/>
</dbReference>
<comment type="similarity">
    <text evidence="2">Belongs to the ABC-2 integral membrane protein family.</text>
</comment>
<feature type="domain" description="ABC transmembrane type-2" evidence="9">
    <location>
        <begin position="205"/>
        <end position="435"/>
    </location>
</feature>
<evidence type="ECO:0000259" key="9">
    <source>
        <dbReference type="PROSITE" id="PS51012"/>
    </source>
</evidence>
<dbReference type="EMBL" id="VBPB01000227">
    <property type="protein sequence ID" value="TMQ70410.1"/>
    <property type="molecule type" value="Genomic_DNA"/>
</dbReference>
<feature type="transmembrane region" description="Helical" evidence="8">
    <location>
        <begin position="325"/>
        <end position="346"/>
    </location>
</feature>
<evidence type="ECO:0000256" key="4">
    <source>
        <dbReference type="ARBA" id="ARBA00022475"/>
    </source>
</evidence>
<dbReference type="PANTHER" id="PTHR30294">
    <property type="entry name" value="MEMBRANE COMPONENT OF ABC TRANSPORTER YHHJ-RELATED"/>
    <property type="match status" value="1"/>
</dbReference>
<evidence type="ECO:0000256" key="5">
    <source>
        <dbReference type="ARBA" id="ARBA00022692"/>
    </source>
</evidence>
<dbReference type="InterPro" id="IPR047817">
    <property type="entry name" value="ABC2_TM_bact-type"/>
</dbReference>
<dbReference type="PANTHER" id="PTHR30294:SF38">
    <property type="entry name" value="TRANSPORT PERMEASE PROTEIN"/>
    <property type="match status" value="1"/>
</dbReference>
<dbReference type="PROSITE" id="PS51012">
    <property type="entry name" value="ABC_TM2"/>
    <property type="match status" value="1"/>
</dbReference>
<evidence type="ECO:0000256" key="6">
    <source>
        <dbReference type="ARBA" id="ARBA00022989"/>
    </source>
</evidence>
<evidence type="ECO:0000256" key="7">
    <source>
        <dbReference type="ARBA" id="ARBA00023136"/>
    </source>
</evidence>
<gene>
    <name evidence="10" type="ORF">E6K81_12675</name>
</gene>
<evidence type="ECO:0000256" key="3">
    <source>
        <dbReference type="ARBA" id="ARBA00022448"/>
    </source>
</evidence>